<dbReference type="CDD" id="cd11031">
    <property type="entry name" value="Cyp158A-like"/>
    <property type="match status" value="1"/>
</dbReference>
<dbReference type="Pfam" id="PF00067">
    <property type="entry name" value="p450"/>
    <property type="match status" value="1"/>
</dbReference>
<sequence length="404" mass="44017">MKSPHPADRDVHLPFPFPTPDLLEPPPEFARLRAERTLARVSLPTGDTAWLATRYDDVRTVLGDHRFSRAAAARPGAPRLRPVPPDRASIMSLDAPEHTRLRRLVAPAFATGRVEALRPTIEATVDRLLTAMAHTGGPVDLVRAYATPLPMAVICELLGVPHDRRDDFRRWTDSTLLLRPGAADEVAAARDALSAYLGTLVEQKRREPGDDLFSVLVTAHDQDDRLTRDELLTFGSTLLTAGYHTVAAGVANGTLTLLRHPGTVQLLHDRPELVPVAVEELLRHTPAAASGGTIRVAVTDVELSGVTVRAGEAVIPATSSANRDGSVFADADRFRLDREHNRHLAFGHGIHHCLGARLARIELETAISGLTRRFPSLRLAVPPTELDWGASSMIRALRALPVAW</sequence>
<keyword evidence="7 10" id="KW-0503">Monooxygenase</keyword>
<evidence type="ECO:0000256" key="6">
    <source>
        <dbReference type="ARBA" id="ARBA00023004"/>
    </source>
</evidence>
<dbReference type="InterPro" id="IPR017972">
    <property type="entry name" value="Cyt_P450_CS"/>
</dbReference>
<dbReference type="GO" id="GO:0004497">
    <property type="term" value="F:monooxygenase activity"/>
    <property type="evidence" value="ECO:0007669"/>
    <property type="project" value="UniProtKB-KW"/>
</dbReference>
<evidence type="ECO:0000256" key="1">
    <source>
        <dbReference type="ARBA" id="ARBA00010617"/>
    </source>
</evidence>
<gene>
    <name evidence="11" type="ORF">AWW66_01250</name>
</gene>
<accession>A0A136PZH1</accession>
<dbReference type="GO" id="GO:0005506">
    <property type="term" value="F:iron ion binding"/>
    <property type="evidence" value="ECO:0007669"/>
    <property type="project" value="InterPro"/>
</dbReference>
<keyword evidence="4" id="KW-0521">NADP</keyword>
<dbReference type="GO" id="GO:0016705">
    <property type="term" value="F:oxidoreductase activity, acting on paired donors, with incorporation or reduction of molecular oxygen"/>
    <property type="evidence" value="ECO:0007669"/>
    <property type="project" value="InterPro"/>
</dbReference>
<name>A0A136PZH1_9ACTN</name>
<dbReference type="SUPFAM" id="SSF48264">
    <property type="entry name" value="Cytochrome P450"/>
    <property type="match status" value="1"/>
</dbReference>
<dbReference type="FunFam" id="1.10.630.10:FF:000018">
    <property type="entry name" value="Cytochrome P450 monooxygenase"/>
    <property type="match status" value="1"/>
</dbReference>
<evidence type="ECO:0000256" key="2">
    <source>
        <dbReference type="ARBA" id="ARBA00022617"/>
    </source>
</evidence>
<keyword evidence="5 10" id="KW-0560">Oxidoreductase</keyword>
<evidence type="ECO:0000256" key="9">
    <source>
        <dbReference type="ARBA" id="ARBA00060683"/>
    </source>
</evidence>
<dbReference type="Proteomes" id="UP000070620">
    <property type="component" value="Unassembled WGS sequence"/>
</dbReference>
<evidence type="ECO:0000256" key="3">
    <source>
        <dbReference type="ARBA" id="ARBA00022723"/>
    </source>
</evidence>
<comment type="pathway">
    <text evidence="9">Antibiotic biosynthesis; mycinamicin biosynthesis.</text>
</comment>
<keyword evidence="6 10" id="KW-0408">Iron</keyword>
<dbReference type="EMBL" id="LRQV01000002">
    <property type="protein sequence ID" value="KXK63832.1"/>
    <property type="molecule type" value="Genomic_DNA"/>
</dbReference>
<evidence type="ECO:0008006" key="13">
    <source>
        <dbReference type="Google" id="ProtNLM"/>
    </source>
</evidence>
<evidence type="ECO:0000256" key="4">
    <source>
        <dbReference type="ARBA" id="ARBA00022857"/>
    </source>
</evidence>
<comment type="caution">
    <text evidence="11">The sequence shown here is derived from an EMBL/GenBank/DDBJ whole genome shotgun (WGS) entry which is preliminary data.</text>
</comment>
<reference evidence="11 12" key="1">
    <citation type="submission" date="2016-01" db="EMBL/GenBank/DDBJ databases">
        <title>Whole genome sequence and analysis of Micromonospora rosaria DSM 803, which can produce antibacterial substance rosamicin.</title>
        <authorList>
            <person name="Yang H."/>
            <person name="He X."/>
            <person name="Zhu D."/>
        </authorList>
    </citation>
    <scope>NUCLEOTIDE SEQUENCE [LARGE SCALE GENOMIC DNA]</scope>
    <source>
        <strain evidence="11 12">DSM 803</strain>
    </source>
</reference>
<keyword evidence="2 10" id="KW-0349">Heme</keyword>
<dbReference type="Gene3D" id="1.10.630.10">
    <property type="entry name" value="Cytochrome P450"/>
    <property type="match status" value="1"/>
</dbReference>
<evidence type="ECO:0000256" key="10">
    <source>
        <dbReference type="RuleBase" id="RU000461"/>
    </source>
</evidence>
<evidence type="ECO:0000313" key="11">
    <source>
        <dbReference type="EMBL" id="KXK63832.1"/>
    </source>
</evidence>
<dbReference type="PRINTS" id="PR00385">
    <property type="entry name" value="P450"/>
</dbReference>
<dbReference type="GO" id="GO:0017000">
    <property type="term" value="P:antibiotic biosynthetic process"/>
    <property type="evidence" value="ECO:0007669"/>
    <property type="project" value="UniProtKB-KW"/>
</dbReference>
<dbReference type="OrthoDB" id="4156795at2"/>
<evidence type="ECO:0000256" key="8">
    <source>
        <dbReference type="ARBA" id="ARBA00023194"/>
    </source>
</evidence>
<dbReference type="PRINTS" id="PR00359">
    <property type="entry name" value="BP450"/>
</dbReference>
<comment type="similarity">
    <text evidence="1 10">Belongs to the cytochrome P450 family.</text>
</comment>
<protein>
    <recommendedName>
        <fullName evidence="13">Cytochrome</fullName>
    </recommendedName>
</protein>
<keyword evidence="8" id="KW-0045">Antibiotic biosynthesis</keyword>
<dbReference type="PANTHER" id="PTHR46696:SF1">
    <property type="entry name" value="CYTOCHROME P450 YJIB-RELATED"/>
    <property type="match status" value="1"/>
</dbReference>
<evidence type="ECO:0000256" key="7">
    <source>
        <dbReference type="ARBA" id="ARBA00023033"/>
    </source>
</evidence>
<dbReference type="InterPro" id="IPR036396">
    <property type="entry name" value="Cyt_P450_sf"/>
</dbReference>
<dbReference type="GO" id="GO:0020037">
    <property type="term" value="F:heme binding"/>
    <property type="evidence" value="ECO:0007669"/>
    <property type="project" value="InterPro"/>
</dbReference>
<dbReference type="RefSeq" id="WP_067359419.1">
    <property type="nucleotide sequence ID" value="NZ_JBIUBN010000003.1"/>
</dbReference>
<dbReference type="AlphaFoldDB" id="A0A136PZH1"/>
<dbReference type="InterPro" id="IPR002397">
    <property type="entry name" value="Cyt_P450_B"/>
</dbReference>
<evidence type="ECO:0000313" key="12">
    <source>
        <dbReference type="Proteomes" id="UP000070620"/>
    </source>
</evidence>
<dbReference type="InterPro" id="IPR001128">
    <property type="entry name" value="Cyt_P450"/>
</dbReference>
<dbReference type="PANTHER" id="PTHR46696">
    <property type="entry name" value="P450, PUTATIVE (EUROFUNG)-RELATED"/>
    <property type="match status" value="1"/>
</dbReference>
<keyword evidence="12" id="KW-1185">Reference proteome</keyword>
<organism evidence="11 12">
    <name type="scientific">Micromonospora rosaria</name>
    <dbReference type="NCBI Taxonomy" id="47874"/>
    <lineage>
        <taxon>Bacteria</taxon>
        <taxon>Bacillati</taxon>
        <taxon>Actinomycetota</taxon>
        <taxon>Actinomycetes</taxon>
        <taxon>Micromonosporales</taxon>
        <taxon>Micromonosporaceae</taxon>
        <taxon>Micromonospora</taxon>
    </lineage>
</organism>
<dbReference type="PROSITE" id="PS00086">
    <property type="entry name" value="CYTOCHROME_P450"/>
    <property type="match status" value="1"/>
</dbReference>
<proteinExistence type="inferred from homology"/>
<keyword evidence="3 10" id="KW-0479">Metal-binding</keyword>
<evidence type="ECO:0000256" key="5">
    <source>
        <dbReference type="ARBA" id="ARBA00023002"/>
    </source>
</evidence>